<dbReference type="InterPro" id="IPR036691">
    <property type="entry name" value="Endo/exonu/phosph_ase_sf"/>
</dbReference>
<keyword evidence="2" id="KW-1185">Reference proteome</keyword>
<accession>A0A453NDY0</accession>
<evidence type="ECO:0008006" key="3">
    <source>
        <dbReference type="Google" id="ProtNLM"/>
    </source>
</evidence>
<dbReference type="PANTHER" id="PTHR33710:SF71">
    <property type="entry name" value="ENDONUCLEASE_EXONUCLEASE_PHOSPHATASE DOMAIN-CONTAINING PROTEIN"/>
    <property type="match status" value="1"/>
</dbReference>
<sequence length="224" mass="25440">MEEFRDCLADCGLVDLGFSGYPYTWDNKRDGGENVQVRLDRATCNEGFLDLFPETTVEHVMTKESDHQAILIRAMETASTRRPGGGRPFRFEEAWTRHEKYDEMVAEAWESSDGNHRTWGLKGFMHACSGWAGLRVRCKDGLVRSLDQSGVKSVNSKHSLLQQKHEQWKRGAHWTPVPLRKGCVKSMPGKSCSIDNGRAWTGLRREIRTLNIFRTGPRIGNGKT</sequence>
<reference evidence="1" key="3">
    <citation type="journal article" date="2017" name="Nature">
        <title>Genome sequence of the progenitor of the wheat D genome Aegilops tauschii.</title>
        <authorList>
            <person name="Luo M.C."/>
            <person name="Gu Y.Q."/>
            <person name="Puiu D."/>
            <person name="Wang H."/>
            <person name="Twardziok S.O."/>
            <person name="Deal K.R."/>
            <person name="Huo N."/>
            <person name="Zhu T."/>
            <person name="Wang L."/>
            <person name="Wang Y."/>
            <person name="McGuire P.E."/>
            <person name="Liu S."/>
            <person name="Long H."/>
            <person name="Ramasamy R.K."/>
            <person name="Rodriguez J.C."/>
            <person name="Van S.L."/>
            <person name="Yuan L."/>
            <person name="Wang Z."/>
            <person name="Xia Z."/>
            <person name="Xiao L."/>
            <person name="Anderson O.D."/>
            <person name="Ouyang S."/>
            <person name="Liang Y."/>
            <person name="Zimin A.V."/>
            <person name="Pertea G."/>
            <person name="Qi P."/>
            <person name="Bennetzen J.L."/>
            <person name="Dai X."/>
            <person name="Dawson M.W."/>
            <person name="Muller H.G."/>
            <person name="Kugler K."/>
            <person name="Rivarola-Duarte L."/>
            <person name="Spannagl M."/>
            <person name="Mayer K.F.X."/>
            <person name="Lu F.H."/>
            <person name="Bevan M.W."/>
            <person name="Leroy P."/>
            <person name="Li P."/>
            <person name="You F.M."/>
            <person name="Sun Q."/>
            <person name="Liu Z."/>
            <person name="Lyons E."/>
            <person name="Wicker T."/>
            <person name="Salzberg S.L."/>
            <person name="Devos K.M."/>
            <person name="Dvorak J."/>
        </authorList>
    </citation>
    <scope>NUCLEOTIDE SEQUENCE [LARGE SCALE GENOMIC DNA]</scope>
    <source>
        <strain evidence="1">cv. AL8/78</strain>
    </source>
</reference>
<dbReference type="Gene3D" id="3.60.10.10">
    <property type="entry name" value="Endonuclease/exonuclease/phosphatase"/>
    <property type="match status" value="1"/>
</dbReference>
<evidence type="ECO:0000313" key="1">
    <source>
        <dbReference type="EnsemblPlants" id="AET6Gv20344600.5"/>
    </source>
</evidence>
<evidence type="ECO:0000313" key="2">
    <source>
        <dbReference type="Proteomes" id="UP000015105"/>
    </source>
</evidence>
<dbReference type="SUPFAM" id="SSF56219">
    <property type="entry name" value="DNase I-like"/>
    <property type="match status" value="1"/>
</dbReference>
<dbReference type="PANTHER" id="PTHR33710">
    <property type="entry name" value="BNAC02G09200D PROTEIN"/>
    <property type="match status" value="1"/>
</dbReference>
<protein>
    <recommendedName>
        <fullName evidence="3">Endonuclease/exonuclease/phosphatase domain-containing protein</fullName>
    </recommendedName>
</protein>
<proteinExistence type="predicted"/>
<dbReference type="Proteomes" id="UP000015105">
    <property type="component" value="Chromosome 6D"/>
</dbReference>
<reference evidence="1" key="5">
    <citation type="journal article" date="2021" name="G3 (Bethesda)">
        <title>Aegilops tauschii genome assembly Aet v5.0 features greater sequence contiguity and improved annotation.</title>
        <authorList>
            <person name="Wang L."/>
            <person name="Zhu T."/>
            <person name="Rodriguez J.C."/>
            <person name="Deal K.R."/>
            <person name="Dubcovsky J."/>
            <person name="McGuire P.E."/>
            <person name="Lux T."/>
            <person name="Spannagl M."/>
            <person name="Mayer K.F.X."/>
            <person name="Baldrich P."/>
            <person name="Meyers B.C."/>
            <person name="Huo N."/>
            <person name="Gu Y.Q."/>
            <person name="Zhou H."/>
            <person name="Devos K.M."/>
            <person name="Bennetzen J.L."/>
            <person name="Unver T."/>
            <person name="Budak H."/>
            <person name="Gulick P.J."/>
            <person name="Galiba G."/>
            <person name="Kalapos B."/>
            <person name="Nelson D.R."/>
            <person name="Li P."/>
            <person name="You F.M."/>
            <person name="Luo M.C."/>
            <person name="Dvorak J."/>
        </authorList>
    </citation>
    <scope>NUCLEOTIDE SEQUENCE [LARGE SCALE GENOMIC DNA]</scope>
    <source>
        <strain evidence="1">cv. AL8/78</strain>
    </source>
</reference>
<dbReference type="Gramene" id="AET6Gv20344600.5">
    <property type="protein sequence ID" value="AET6Gv20344600.5"/>
    <property type="gene ID" value="AET6Gv20344600"/>
</dbReference>
<dbReference type="EnsemblPlants" id="AET6Gv20344600.5">
    <property type="protein sequence ID" value="AET6Gv20344600.5"/>
    <property type="gene ID" value="AET6Gv20344600"/>
</dbReference>
<name>A0A453NDY0_AEGTS</name>
<dbReference type="AlphaFoldDB" id="A0A453NDY0"/>
<reference evidence="2" key="2">
    <citation type="journal article" date="2017" name="Nat. Plants">
        <title>The Aegilops tauschii genome reveals multiple impacts of transposons.</title>
        <authorList>
            <person name="Zhao G."/>
            <person name="Zou C."/>
            <person name="Li K."/>
            <person name="Wang K."/>
            <person name="Li T."/>
            <person name="Gao L."/>
            <person name="Zhang X."/>
            <person name="Wang H."/>
            <person name="Yang Z."/>
            <person name="Liu X."/>
            <person name="Jiang W."/>
            <person name="Mao L."/>
            <person name="Kong X."/>
            <person name="Jiao Y."/>
            <person name="Jia J."/>
        </authorList>
    </citation>
    <scope>NUCLEOTIDE SEQUENCE [LARGE SCALE GENOMIC DNA]</scope>
    <source>
        <strain evidence="2">cv. AL8/78</strain>
    </source>
</reference>
<organism evidence="1 2">
    <name type="scientific">Aegilops tauschii subsp. strangulata</name>
    <name type="common">Goatgrass</name>
    <dbReference type="NCBI Taxonomy" id="200361"/>
    <lineage>
        <taxon>Eukaryota</taxon>
        <taxon>Viridiplantae</taxon>
        <taxon>Streptophyta</taxon>
        <taxon>Embryophyta</taxon>
        <taxon>Tracheophyta</taxon>
        <taxon>Spermatophyta</taxon>
        <taxon>Magnoliopsida</taxon>
        <taxon>Liliopsida</taxon>
        <taxon>Poales</taxon>
        <taxon>Poaceae</taxon>
        <taxon>BOP clade</taxon>
        <taxon>Pooideae</taxon>
        <taxon>Triticodae</taxon>
        <taxon>Triticeae</taxon>
        <taxon>Triticinae</taxon>
        <taxon>Aegilops</taxon>
    </lineage>
</organism>
<reference evidence="2" key="1">
    <citation type="journal article" date="2014" name="Science">
        <title>Ancient hybridizations among the ancestral genomes of bread wheat.</title>
        <authorList>
            <consortium name="International Wheat Genome Sequencing Consortium,"/>
            <person name="Marcussen T."/>
            <person name="Sandve S.R."/>
            <person name="Heier L."/>
            <person name="Spannagl M."/>
            <person name="Pfeifer M."/>
            <person name="Jakobsen K.S."/>
            <person name="Wulff B.B."/>
            <person name="Steuernagel B."/>
            <person name="Mayer K.F."/>
            <person name="Olsen O.A."/>
        </authorList>
    </citation>
    <scope>NUCLEOTIDE SEQUENCE [LARGE SCALE GENOMIC DNA]</scope>
    <source>
        <strain evidence="2">cv. AL8/78</strain>
    </source>
</reference>
<reference evidence="1" key="4">
    <citation type="submission" date="2019-03" db="UniProtKB">
        <authorList>
            <consortium name="EnsemblPlants"/>
        </authorList>
    </citation>
    <scope>IDENTIFICATION</scope>
</reference>